<organism evidence="5 6">
    <name type="scientific">Rhodocytophaga aerolata</name>
    <dbReference type="NCBI Taxonomy" id="455078"/>
    <lineage>
        <taxon>Bacteria</taxon>
        <taxon>Pseudomonadati</taxon>
        <taxon>Bacteroidota</taxon>
        <taxon>Cytophagia</taxon>
        <taxon>Cytophagales</taxon>
        <taxon>Rhodocytophagaceae</taxon>
        <taxon>Rhodocytophaga</taxon>
    </lineage>
</organism>
<evidence type="ECO:0000256" key="2">
    <source>
        <dbReference type="ARBA" id="ARBA00022679"/>
    </source>
</evidence>
<keyword evidence="3" id="KW-0325">Glycoprotein</keyword>
<dbReference type="PANTHER" id="PTHR20961">
    <property type="entry name" value="GLYCOSYLTRANSFERASE"/>
    <property type="match status" value="1"/>
</dbReference>
<gene>
    <name evidence="5" type="ORF">Q0590_24260</name>
</gene>
<feature type="domain" description="Glycosyltransferase 61 catalytic" evidence="4">
    <location>
        <begin position="171"/>
        <end position="345"/>
    </location>
</feature>
<keyword evidence="6" id="KW-1185">Reference proteome</keyword>
<dbReference type="RefSeq" id="WP_302040214.1">
    <property type="nucleotide sequence ID" value="NZ_JAUKPO010000019.1"/>
</dbReference>
<protein>
    <submittedName>
        <fullName evidence="5">Glycosyltransferase 61 family protein</fullName>
    </submittedName>
</protein>
<dbReference type="EMBL" id="JAUKPO010000019">
    <property type="protein sequence ID" value="MDO1449411.1"/>
    <property type="molecule type" value="Genomic_DNA"/>
</dbReference>
<evidence type="ECO:0000313" key="6">
    <source>
        <dbReference type="Proteomes" id="UP001168528"/>
    </source>
</evidence>
<evidence type="ECO:0000256" key="1">
    <source>
        <dbReference type="ARBA" id="ARBA00022676"/>
    </source>
</evidence>
<dbReference type="InterPro" id="IPR049625">
    <property type="entry name" value="Glyco_transf_61_cat"/>
</dbReference>
<keyword evidence="1" id="KW-0328">Glycosyltransferase</keyword>
<comment type="caution">
    <text evidence="5">The sequence shown here is derived from an EMBL/GenBank/DDBJ whole genome shotgun (WGS) entry which is preliminary data.</text>
</comment>
<dbReference type="InterPro" id="IPR007657">
    <property type="entry name" value="Glycosyltransferase_61"/>
</dbReference>
<evidence type="ECO:0000313" key="5">
    <source>
        <dbReference type="EMBL" id="MDO1449411.1"/>
    </source>
</evidence>
<proteinExistence type="predicted"/>
<evidence type="ECO:0000259" key="4">
    <source>
        <dbReference type="Pfam" id="PF04577"/>
    </source>
</evidence>
<dbReference type="PANTHER" id="PTHR20961:SF150">
    <property type="entry name" value="GLYCOSYLTRANSFERASE FAMILY 61 PROTEIN"/>
    <property type="match status" value="1"/>
</dbReference>
<name>A0ABT8RCI2_9BACT</name>
<keyword evidence="2" id="KW-0808">Transferase</keyword>
<sequence>MKKLFGKVKNKGLKWLRRLVPHHTFYKPVRALESSKAYYQNNQQVSGLEFVEVYPAYTTSLKVPEDFLDAVPSYCMYDKRHHSLPSTLTVTTNYVVVALPHGRLYSNNVDMVAVISADGVLLGDVSLQYLPDRVASATENAIFKQAYFTPPVNYTGVVFTMLAGGGPIHNYGHWLVDVLPRIHLLKKTGWFDKVNWFVVPNYQHDFQKDSLKLLGIRKEQIIRGSDNLHITADLLIASTAPRGKRSYLMPQWLVDFHRASYLATISPTASYAPLIYISRRDGTTRKVLNEQPLIELLAQYNFQVIELSKLSFVEKINLFQYAKILVSVVGAAFANLVYCQPGTKALEVFPEFLVDTFDYNLATFVGVDYRYLILPSAVQTRKLTKATNADMTVDLPAVEKVVQQLCAEVKQEVR</sequence>
<dbReference type="Proteomes" id="UP001168528">
    <property type="component" value="Unassembled WGS sequence"/>
</dbReference>
<evidence type="ECO:0000256" key="3">
    <source>
        <dbReference type="ARBA" id="ARBA00023180"/>
    </source>
</evidence>
<dbReference type="Pfam" id="PF04577">
    <property type="entry name" value="Glyco_transf_61"/>
    <property type="match status" value="1"/>
</dbReference>
<reference evidence="5" key="1">
    <citation type="submission" date="2023-07" db="EMBL/GenBank/DDBJ databases">
        <title>The genome sequence of Rhodocytophaga aerolata KACC 12507.</title>
        <authorList>
            <person name="Zhang X."/>
        </authorList>
    </citation>
    <scope>NUCLEOTIDE SEQUENCE</scope>
    <source>
        <strain evidence="5">KACC 12507</strain>
    </source>
</reference>
<accession>A0ABT8RCI2</accession>